<feature type="region of interest" description="Disordered" evidence="2">
    <location>
        <begin position="1"/>
        <end position="28"/>
    </location>
</feature>
<sequence length="354" mass="39464">MQEHDNDRDEGSTNSSDNNAKRAKHPSLPFPSTLRVLLSMKLGEPLGKARSPLGQREFDCTVSEGFDVLRQKVAVYCRQIADDYNQGKVKGVKKEVDVRLDDNVAIYFKPGSNTSQVDYILLTHSNHLIEMQETWRHGAQRSAGQASFKLHLFVYVSKDRPSSSESQKRMSSTRGIVRNRSQVSSTIERAADATSEVAVPAAPVANDDGEYRNVRFKLNGVVVQVPVNVADMKAVLAGLVCSAQDWDVCMGMTAFYGNFDHAAQEAKSLRIISKALEVVFWGGYFTNEELIGKTIHQTAQSGQATKFGFVPSATGFEVSENTIRFQLADSLERLGTTYIDLYYMHRMDRSFRSL</sequence>
<protein>
    <recommendedName>
        <fullName evidence="3">NADP-dependent oxidoreductase domain-containing protein</fullName>
    </recommendedName>
</protein>
<dbReference type="GO" id="GO:0016491">
    <property type="term" value="F:oxidoreductase activity"/>
    <property type="evidence" value="ECO:0007669"/>
    <property type="project" value="UniProtKB-KW"/>
</dbReference>
<dbReference type="VEuPathDB" id="FungiDB:H257_10630"/>
<dbReference type="GO" id="GO:0005737">
    <property type="term" value="C:cytoplasm"/>
    <property type="evidence" value="ECO:0007669"/>
    <property type="project" value="TreeGrafter"/>
</dbReference>
<evidence type="ECO:0000259" key="3">
    <source>
        <dbReference type="Pfam" id="PF00248"/>
    </source>
</evidence>
<evidence type="ECO:0000256" key="2">
    <source>
        <dbReference type="SAM" id="MobiDB-lite"/>
    </source>
</evidence>
<feature type="compositionally biased region" description="Basic and acidic residues" evidence="2">
    <location>
        <begin position="1"/>
        <end position="11"/>
    </location>
</feature>
<organism evidence="4 5">
    <name type="scientific">Aphanomyces astaci</name>
    <name type="common">Crayfish plague agent</name>
    <dbReference type="NCBI Taxonomy" id="112090"/>
    <lineage>
        <taxon>Eukaryota</taxon>
        <taxon>Sar</taxon>
        <taxon>Stramenopiles</taxon>
        <taxon>Oomycota</taxon>
        <taxon>Saprolegniomycetes</taxon>
        <taxon>Saprolegniales</taxon>
        <taxon>Verrucalvaceae</taxon>
        <taxon>Aphanomyces</taxon>
    </lineage>
</organism>
<dbReference type="InterPro" id="IPR050791">
    <property type="entry name" value="Aldo-Keto_reductase"/>
</dbReference>
<evidence type="ECO:0000313" key="4">
    <source>
        <dbReference type="EMBL" id="KAF0715676.1"/>
    </source>
</evidence>
<dbReference type="AlphaFoldDB" id="A0A6A4ZT24"/>
<gene>
    <name evidence="4" type="ORF">AaE_011281</name>
</gene>
<keyword evidence="1" id="KW-0560">Oxidoreductase</keyword>
<evidence type="ECO:0000256" key="1">
    <source>
        <dbReference type="ARBA" id="ARBA00023002"/>
    </source>
</evidence>
<evidence type="ECO:0000313" key="5">
    <source>
        <dbReference type="Proteomes" id="UP000469452"/>
    </source>
</evidence>
<dbReference type="PANTHER" id="PTHR43625:SF40">
    <property type="entry name" value="ALDO-KETO REDUCTASE YAKC [NADP(+)]"/>
    <property type="match status" value="1"/>
</dbReference>
<dbReference type="EMBL" id="VJMI01016989">
    <property type="protein sequence ID" value="KAF0715676.1"/>
    <property type="molecule type" value="Genomic_DNA"/>
</dbReference>
<reference evidence="4 5" key="1">
    <citation type="submission" date="2019-06" db="EMBL/GenBank/DDBJ databases">
        <title>Genomics analysis of Aphanomyces spp. identifies a new class of oomycete effector associated with host adaptation.</title>
        <authorList>
            <person name="Gaulin E."/>
        </authorList>
    </citation>
    <scope>NUCLEOTIDE SEQUENCE [LARGE SCALE GENOMIC DNA]</scope>
    <source>
        <strain evidence="4 5">E</strain>
    </source>
</reference>
<dbReference type="InterPro" id="IPR036812">
    <property type="entry name" value="NAD(P)_OxRdtase_dom_sf"/>
</dbReference>
<accession>A0A6A4ZT24</accession>
<comment type="caution">
    <text evidence="4">The sequence shown here is derived from an EMBL/GenBank/DDBJ whole genome shotgun (WGS) entry which is preliminary data.</text>
</comment>
<dbReference type="SUPFAM" id="SSF51430">
    <property type="entry name" value="NAD(P)-linked oxidoreductase"/>
    <property type="match status" value="1"/>
</dbReference>
<name>A0A6A4ZT24_APHAT</name>
<proteinExistence type="predicted"/>
<dbReference type="Proteomes" id="UP000469452">
    <property type="component" value="Unassembled WGS sequence"/>
</dbReference>
<dbReference type="Pfam" id="PF00248">
    <property type="entry name" value="Aldo_ket_red"/>
    <property type="match status" value="1"/>
</dbReference>
<dbReference type="InterPro" id="IPR023210">
    <property type="entry name" value="NADP_OxRdtase_dom"/>
</dbReference>
<dbReference type="VEuPathDB" id="FungiDB:H257_08892"/>
<dbReference type="PANTHER" id="PTHR43625">
    <property type="entry name" value="AFLATOXIN B1 ALDEHYDE REDUCTASE"/>
    <property type="match status" value="1"/>
</dbReference>
<feature type="domain" description="NADP-dependent oxidoreductase" evidence="3">
    <location>
        <begin position="285"/>
        <end position="351"/>
    </location>
</feature>
<dbReference type="Gene3D" id="3.20.20.100">
    <property type="entry name" value="NADP-dependent oxidoreductase domain"/>
    <property type="match status" value="1"/>
</dbReference>